<dbReference type="Pfam" id="PF00440">
    <property type="entry name" value="TetR_N"/>
    <property type="match status" value="1"/>
</dbReference>
<proteinExistence type="predicted"/>
<evidence type="ECO:0000313" key="5">
    <source>
        <dbReference type="EMBL" id="GAA0611122.1"/>
    </source>
</evidence>
<organism evidence="5 6">
    <name type="scientific">Sporichthya brevicatena</name>
    <dbReference type="NCBI Taxonomy" id="171442"/>
    <lineage>
        <taxon>Bacteria</taxon>
        <taxon>Bacillati</taxon>
        <taxon>Actinomycetota</taxon>
        <taxon>Actinomycetes</taxon>
        <taxon>Sporichthyales</taxon>
        <taxon>Sporichthyaceae</taxon>
        <taxon>Sporichthya</taxon>
    </lineage>
</organism>
<dbReference type="RefSeq" id="WP_344602547.1">
    <property type="nucleotide sequence ID" value="NZ_BAAAHE010000008.1"/>
</dbReference>
<evidence type="ECO:0000259" key="4">
    <source>
        <dbReference type="PROSITE" id="PS50977"/>
    </source>
</evidence>
<dbReference type="PROSITE" id="PS50977">
    <property type="entry name" value="HTH_TETR_2"/>
    <property type="match status" value="1"/>
</dbReference>
<dbReference type="InterPro" id="IPR050109">
    <property type="entry name" value="HTH-type_TetR-like_transc_reg"/>
</dbReference>
<reference evidence="5 6" key="1">
    <citation type="journal article" date="2019" name="Int. J. Syst. Evol. Microbiol.">
        <title>The Global Catalogue of Microorganisms (GCM) 10K type strain sequencing project: providing services to taxonomists for standard genome sequencing and annotation.</title>
        <authorList>
            <consortium name="The Broad Institute Genomics Platform"/>
            <consortium name="The Broad Institute Genome Sequencing Center for Infectious Disease"/>
            <person name="Wu L."/>
            <person name="Ma J."/>
        </authorList>
    </citation>
    <scope>NUCLEOTIDE SEQUENCE [LARGE SCALE GENOMIC DNA]</scope>
    <source>
        <strain evidence="5 6">JCM 10671</strain>
    </source>
</reference>
<evidence type="ECO:0000256" key="3">
    <source>
        <dbReference type="SAM" id="MobiDB-lite"/>
    </source>
</evidence>
<gene>
    <name evidence="5" type="ORF">GCM10009547_11460</name>
</gene>
<dbReference type="InterPro" id="IPR036271">
    <property type="entry name" value="Tet_transcr_reg_TetR-rel_C_sf"/>
</dbReference>
<comment type="caution">
    <text evidence="5">The sequence shown here is derived from an EMBL/GenBank/DDBJ whole genome shotgun (WGS) entry which is preliminary data.</text>
</comment>
<evidence type="ECO:0000256" key="1">
    <source>
        <dbReference type="ARBA" id="ARBA00023125"/>
    </source>
</evidence>
<dbReference type="SUPFAM" id="SSF46689">
    <property type="entry name" value="Homeodomain-like"/>
    <property type="match status" value="1"/>
</dbReference>
<accession>A0ABN1GGJ8</accession>
<name>A0ABN1GGJ8_9ACTN</name>
<dbReference type="Proteomes" id="UP001500957">
    <property type="component" value="Unassembled WGS sequence"/>
</dbReference>
<dbReference type="SUPFAM" id="SSF48498">
    <property type="entry name" value="Tetracyclin repressor-like, C-terminal domain"/>
    <property type="match status" value="1"/>
</dbReference>
<feature type="region of interest" description="Disordered" evidence="3">
    <location>
        <begin position="1"/>
        <end position="30"/>
    </location>
</feature>
<sequence>MATGNSTQTPDPAAPPRRRPGRPVGSTAGRSVRREEYLEGIIGAIRRIGPDATLAELAAGAGMSKPVLYDHFTDRLGLTAAVVGKLTETVAADALLAVMSGGEPEELLAKVFDVFVSFVEREPQIYGWVIRVAGDLPAGGLSELPMATEAGAHLSKMIGSVLRAAGVDSGGAEPWAFGTVGFALAATDWWLNRRSMSRQDFVNYLAKFVWGGLASSGVEKIDMVTLLGAIPAMVDAGREVMESLDRPAGGGEGRDA</sequence>
<evidence type="ECO:0000313" key="6">
    <source>
        <dbReference type="Proteomes" id="UP001500957"/>
    </source>
</evidence>
<dbReference type="InterPro" id="IPR001647">
    <property type="entry name" value="HTH_TetR"/>
</dbReference>
<dbReference type="Gene3D" id="1.10.357.10">
    <property type="entry name" value="Tetracycline Repressor, domain 2"/>
    <property type="match status" value="1"/>
</dbReference>
<dbReference type="PANTHER" id="PTHR30055">
    <property type="entry name" value="HTH-TYPE TRANSCRIPTIONAL REGULATOR RUTR"/>
    <property type="match status" value="1"/>
</dbReference>
<evidence type="ECO:0000256" key="2">
    <source>
        <dbReference type="PROSITE-ProRule" id="PRU00335"/>
    </source>
</evidence>
<dbReference type="InterPro" id="IPR009057">
    <property type="entry name" value="Homeodomain-like_sf"/>
</dbReference>
<feature type="DNA-binding region" description="H-T-H motif" evidence="2">
    <location>
        <begin position="53"/>
        <end position="72"/>
    </location>
</feature>
<dbReference type="PANTHER" id="PTHR30055:SF227">
    <property type="entry name" value="TRANSCRIPTIONAL REGULATORY PROTEIN (PROBABLY TETR-FAMILY)-RELATED"/>
    <property type="match status" value="1"/>
</dbReference>
<feature type="domain" description="HTH tetR-type" evidence="4">
    <location>
        <begin position="31"/>
        <end position="90"/>
    </location>
</feature>
<dbReference type="InterPro" id="IPR045823">
    <property type="entry name" value="TetR_C_32"/>
</dbReference>
<keyword evidence="6" id="KW-1185">Reference proteome</keyword>
<protein>
    <recommendedName>
        <fullName evidence="4">HTH tetR-type domain-containing protein</fullName>
    </recommendedName>
</protein>
<dbReference type="Pfam" id="PF19344">
    <property type="entry name" value="TetR_C_32"/>
    <property type="match status" value="1"/>
</dbReference>
<keyword evidence="1 2" id="KW-0238">DNA-binding</keyword>
<dbReference type="EMBL" id="BAAAHE010000008">
    <property type="protein sequence ID" value="GAA0611122.1"/>
    <property type="molecule type" value="Genomic_DNA"/>
</dbReference>